<keyword evidence="2" id="KW-0645">Protease</keyword>
<keyword evidence="3" id="KW-0378">Hydrolase</keyword>
<proteinExistence type="inferred from homology"/>
<organism evidence="5 6">
    <name type="scientific">Candidatus Daviesbacteria bacterium GW2011_GWB1_41_5</name>
    <dbReference type="NCBI Taxonomy" id="1618429"/>
    <lineage>
        <taxon>Bacteria</taxon>
        <taxon>Candidatus Daviesiibacteriota</taxon>
    </lineage>
</organism>
<dbReference type="InterPro" id="IPR029062">
    <property type="entry name" value="Class_I_gatase-like"/>
</dbReference>
<dbReference type="AlphaFoldDB" id="A0A0G0WM50"/>
<name>A0A0G0WM50_9BACT</name>
<comment type="similarity">
    <text evidence="1">Belongs to the peptidase S51 family.</text>
</comment>
<keyword evidence="4" id="KW-0720">Serine protease</keyword>
<evidence type="ECO:0000256" key="4">
    <source>
        <dbReference type="ARBA" id="ARBA00022825"/>
    </source>
</evidence>
<dbReference type="Pfam" id="PF03575">
    <property type="entry name" value="Peptidase_S51"/>
    <property type="match status" value="1"/>
</dbReference>
<dbReference type="EMBL" id="LCBN01000014">
    <property type="protein sequence ID" value="KKS13870.1"/>
    <property type="molecule type" value="Genomic_DNA"/>
</dbReference>
<evidence type="ECO:0000256" key="3">
    <source>
        <dbReference type="ARBA" id="ARBA00022801"/>
    </source>
</evidence>
<evidence type="ECO:0000256" key="1">
    <source>
        <dbReference type="ARBA" id="ARBA00006534"/>
    </source>
</evidence>
<gene>
    <name evidence="5" type="ORF">UU67_C0014G0004</name>
</gene>
<evidence type="ECO:0000313" key="6">
    <source>
        <dbReference type="Proteomes" id="UP000034753"/>
    </source>
</evidence>
<dbReference type="InterPro" id="IPR005320">
    <property type="entry name" value="Peptidase_S51"/>
</dbReference>
<dbReference type="SUPFAM" id="SSF52317">
    <property type="entry name" value="Class I glutamine amidotransferase-like"/>
    <property type="match status" value="1"/>
</dbReference>
<evidence type="ECO:0008006" key="7">
    <source>
        <dbReference type="Google" id="ProtNLM"/>
    </source>
</evidence>
<sequence length="226" mass="24951">MSYNIYLSGGGSSQDTYQLDDIFLNSIGKRLLYIPVGLKRSFAGYDDCVKWFTDMVSSHNISKEVSVWINLKDKAKELKISNFDAVYMGGASDTLRLHNMLHKFNFYPQLRSFSKDGGIIYGGSGGASVMGRTINYDQLDKRQLTVTETAADLCGGYSIFTHLNDKNQEIIERLEEGNVIAIPEGGGCLLDGEGKNVLYKGVSPAIMATSLSKINLGNNQVYSMIR</sequence>
<dbReference type="GO" id="GO:0006508">
    <property type="term" value="P:proteolysis"/>
    <property type="evidence" value="ECO:0007669"/>
    <property type="project" value="UniProtKB-KW"/>
</dbReference>
<reference evidence="5 6" key="1">
    <citation type="journal article" date="2015" name="Nature">
        <title>rRNA introns, odd ribosomes, and small enigmatic genomes across a large radiation of phyla.</title>
        <authorList>
            <person name="Brown C.T."/>
            <person name="Hug L.A."/>
            <person name="Thomas B.C."/>
            <person name="Sharon I."/>
            <person name="Castelle C.J."/>
            <person name="Singh A."/>
            <person name="Wilkins M.J."/>
            <person name="Williams K.H."/>
            <person name="Banfield J.F."/>
        </authorList>
    </citation>
    <scope>NUCLEOTIDE SEQUENCE [LARGE SCALE GENOMIC DNA]</scope>
</reference>
<dbReference type="Proteomes" id="UP000034753">
    <property type="component" value="Unassembled WGS sequence"/>
</dbReference>
<accession>A0A0G0WM50</accession>
<protein>
    <recommendedName>
        <fullName evidence="7">Peptidase E</fullName>
    </recommendedName>
</protein>
<evidence type="ECO:0000256" key="2">
    <source>
        <dbReference type="ARBA" id="ARBA00022670"/>
    </source>
</evidence>
<comment type="caution">
    <text evidence="5">The sequence shown here is derived from an EMBL/GenBank/DDBJ whole genome shotgun (WGS) entry which is preliminary data.</text>
</comment>
<evidence type="ECO:0000313" key="5">
    <source>
        <dbReference type="EMBL" id="KKS13870.1"/>
    </source>
</evidence>
<dbReference type="Gene3D" id="3.40.50.880">
    <property type="match status" value="1"/>
</dbReference>
<dbReference type="GO" id="GO:0008236">
    <property type="term" value="F:serine-type peptidase activity"/>
    <property type="evidence" value="ECO:0007669"/>
    <property type="project" value="UniProtKB-KW"/>
</dbReference>